<protein>
    <recommendedName>
        <fullName evidence="12">Sensor-like histidine kinase SenX3</fullName>
        <ecNumber evidence="3">2.7.13.3</ecNumber>
    </recommendedName>
</protein>
<dbReference type="GO" id="GO:0016036">
    <property type="term" value="P:cellular response to phosphate starvation"/>
    <property type="evidence" value="ECO:0007669"/>
    <property type="project" value="TreeGrafter"/>
</dbReference>
<dbReference type="SUPFAM" id="SSF47384">
    <property type="entry name" value="Homodimeric domain of signal transducing histidine kinase"/>
    <property type="match status" value="1"/>
</dbReference>
<dbReference type="InterPro" id="IPR003594">
    <property type="entry name" value="HATPase_dom"/>
</dbReference>
<evidence type="ECO:0000256" key="13">
    <source>
        <dbReference type="SAM" id="MobiDB-lite"/>
    </source>
</evidence>
<dbReference type="Proteomes" id="UP000321617">
    <property type="component" value="Unassembled WGS sequence"/>
</dbReference>
<dbReference type="AlphaFoldDB" id="A0A562UR59"/>
<keyword evidence="16" id="KW-1185">Reference proteome</keyword>
<dbReference type="InterPro" id="IPR036890">
    <property type="entry name" value="HATPase_C_sf"/>
</dbReference>
<reference evidence="15 16" key="1">
    <citation type="journal article" date="2013" name="Stand. Genomic Sci.">
        <title>Genomic Encyclopedia of Type Strains, Phase I: The one thousand microbial genomes (KMG-I) project.</title>
        <authorList>
            <person name="Kyrpides N.C."/>
            <person name="Woyke T."/>
            <person name="Eisen J.A."/>
            <person name="Garrity G."/>
            <person name="Lilburn T.G."/>
            <person name="Beck B.J."/>
            <person name="Whitman W.B."/>
            <person name="Hugenholtz P."/>
            <person name="Klenk H.P."/>
        </authorList>
    </citation>
    <scope>NUCLEOTIDE SEQUENCE [LARGE SCALE GENOMIC DNA]</scope>
    <source>
        <strain evidence="15 16">DSM 45044</strain>
    </source>
</reference>
<evidence type="ECO:0000256" key="7">
    <source>
        <dbReference type="ARBA" id="ARBA00022741"/>
    </source>
</evidence>
<evidence type="ECO:0000256" key="4">
    <source>
        <dbReference type="ARBA" id="ARBA00022475"/>
    </source>
</evidence>
<evidence type="ECO:0000256" key="2">
    <source>
        <dbReference type="ARBA" id="ARBA00004236"/>
    </source>
</evidence>
<dbReference type="FunFam" id="1.10.287.130:FF:000008">
    <property type="entry name" value="Two-component sensor histidine kinase"/>
    <property type="match status" value="1"/>
</dbReference>
<dbReference type="EC" id="2.7.13.3" evidence="3"/>
<dbReference type="InterPro" id="IPR005467">
    <property type="entry name" value="His_kinase_dom"/>
</dbReference>
<evidence type="ECO:0000256" key="5">
    <source>
        <dbReference type="ARBA" id="ARBA00022553"/>
    </source>
</evidence>
<dbReference type="GO" id="GO:0005886">
    <property type="term" value="C:plasma membrane"/>
    <property type="evidence" value="ECO:0007669"/>
    <property type="project" value="UniProtKB-SubCell"/>
</dbReference>
<comment type="caution">
    <text evidence="15">The sequence shown here is derived from an EMBL/GenBank/DDBJ whole genome shotgun (WGS) entry which is preliminary data.</text>
</comment>
<gene>
    <name evidence="15" type="ORF">LX16_4322</name>
</gene>
<dbReference type="Pfam" id="PF00512">
    <property type="entry name" value="HisKA"/>
    <property type="match status" value="1"/>
</dbReference>
<evidence type="ECO:0000256" key="11">
    <source>
        <dbReference type="ARBA" id="ARBA00023136"/>
    </source>
</evidence>
<dbReference type="GO" id="GO:0005524">
    <property type="term" value="F:ATP binding"/>
    <property type="evidence" value="ECO:0007669"/>
    <property type="project" value="UniProtKB-KW"/>
</dbReference>
<dbReference type="PROSITE" id="PS50109">
    <property type="entry name" value="HIS_KIN"/>
    <property type="match status" value="1"/>
</dbReference>
<evidence type="ECO:0000256" key="3">
    <source>
        <dbReference type="ARBA" id="ARBA00012438"/>
    </source>
</evidence>
<dbReference type="Gene3D" id="3.30.450.20">
    <property type="entry name" value="PAS domain"/>
    <property type="match status" value="1"/>
</dbReference>
<evidence type="ECO:0000256" key="10">
    <source>
        <dbReference type="ARBA" id="ARBA00023012"/>
    </source>
</evidence>
<dbReference type="SMART" id="SM00388">
    <property type="entry name" value="HisKA"/>
    <property type="match status" value="1"/>
</dbReference>
<proteinExistence type="predicted"/>
<evidence type="ECO:0000313" key="16">
    <source>
        <dbReference type="Proteomes" id="UP000321617"/>
    </source>
</evidence>
<dbReference type="InterPro" id="IPR003661">
    <property type="entry name" value="HisK_dim/P_dom"/>
</dbReference>
<dbReference type="CDD" id="cd00075">
    <property type="entry name" value="HATPase"/>
    <property type="match status" value="1"/>
</dbReference>
<keyword evidence="9" id="KW-0067">ATP-binding</keyword>
<dbReference type="SUPFAM" id="SSF55874">
    <property type="entry name" value="ATPase domain of HSP90 chaperone/DNA topoisomerase II/histidine kinase"/>
    <property type="match status" value="1"/>
</dbReference>
<evidence type="ECO:0000256" key="8">
    <source>
        <dbReference type="ARBA" id="ARBA00022777"/>
    </source>
</evidence>
<dbReference type="Gene3D" id="1.10.287.130">
    <property type="match status" value="1"/>
</dbReference>
<dbReference type="Pfam" id="PF02518">
    <property type="entry name" value="HATPase_c"/>
    <property type="match status" value="1"/>
</dbReference>
<comment type="subcellular location">
    <subcellularLocation>
        <location evidence="2">Cell membrane</location>
    </subcellularLocation>
</comment>
<feature type="region of interest" description="Disordered" evidence="13">
    <location>
        <begin position="376"/>
        <end position="398"/>
    </location>
</feature>
<evidence type="ECO:0000256" key="6">
    <source>
        <dbReference type="ARBA" id="ARBA00022679"/>
    </source>
</evidence>
<dbReference type="InterPro" id="IPR004358">
    <property type="entry name" value="Sig_transdc_His_kin-like_C"/>
</dbReference>
<dbReference type="RefSeq" id="WP_244615930.1">
    <property type="nucleotide sequence ID" value="NZ_BAABIJ010000004.1"/>
</dbReference>
<dbReference type="PANTHER" id="PTHR45453">
    <property type="entry name" value="PHOSPHATE REGULON SENSOR PROTEIN PHOR"/>
    <property type="match status" value="1"/>
</dbReference>
<dbReference type="SMART" id="SM00387">
    <property type="entry name" value="HATPase_c"/>
    <property type="match status" value="1"/>
</dbReference>
<dbReference type="InterPro" id="IPR050351">
    <property type="entry name" value="BphY/WalK/GraS-like"/>
</dbReference>
<dbReference type="CDD" id="cd00082">
    <property type="entry name" value="HisKA"/>
    <property type="match status" value="1"/>
</dbReference>
<dbReference type="FunFam" id="3.30.565.10:FF:000006">
    <property type="entry name" value="Sensor histidine kinase WalK"/>
    <property type="match status" value="1"/>
</dbReference>
<accession>A0A562UR59</accession>
<evidence type="ECO:0000256" key="9">
    <source>
        <dbReference type="ARBA" id="ARBA00022840"/>
    </source>
</evidence>
<keyword evidence="5" id="KW-0597">Phosphoprotein</keyword>
<dbReference type="InterPro" id="IPR036097">
    <property type="entry name" value="HisK_dim/P_sf"/>
</dbReference>
<keyword evidence="6" id="KW-0808">Transferase</keyword>
<feature type="domain" description="Histidine kinase" evidence="14">
    <location>
        <begin position="157"/>
        <end position="373"/>
    </location>
</feature>
<dbReference type="EMBL" id="VLLL01000008">
    <property type="protein sequence ID" value="TWJ08102.1"/>
    <property type="molecule type" value="Genomic_DNA"/>
</dbReference>
<name>A0A562UR59_9ACTN</name>
<sequence>MTTAPDRHRRFTGGVAALATLGLGAVAGAVGYTALRRRRAAEPPPSCPALEWPRVLAALHTAVVVIGPDGIEHANPAAEQLGAVDRGELRQPDLRTIVTQVRATGEPRSGELELESTGTVAVRVHASPLPEDRVLLELTDVTELHRVEKVRRDFVANVSHELKTPVGALQLLTEALADAVDDPQAAARFTSRIQHESARMGRLVSELLELSRLQGAEPLPAFSPVSVDRVVNEAADRSRTAANAKRIALHRTGESGATVSGSESQLATAVGNLVRNAIVYSPEDTTVTIDVTETRGWVKVAVIDQGIGIAPADQARVFERFYRADPARSRATGGTGLGLAIVKHIAGNHAGRVEVSSMPGNGSVFTLLLPSVALSARESAPPPDEIDEQVNRNQKGTP</sequence>
<evidence type="ECO:0000313" key="15">
    <source>
        <dbReference type="EMBL" id="TWJ08102.1"/>
    </source>
</evidence>
<comment type="catalytic activity">
    <reaction evidence="1">
        <text>ATP + protein L-histidine = ADP + protein N-phospho-L-histidine.</text>
        <dbReference type="EC" id="2.7.13.3"/>
    </reaction>
</comment>
<evidence type="ECO:0000259" key="14">
    <source>
        <dbReference type="PROSITE" id="PS50109"/>
    </source>
</evidence>
<evidence type="ECO:0000256" key="12">
    <source>
        <dbReference type="ARBA" id="ARBA00039401"/>
    </source>
</evidence>
<keyword evidence="8 15" id="KW-0418">Kinase</keyword>
<dbReference type="PANTHER" id="PTHR45453:SF1">
    <property type="entry name" value="PHOSPHATE REGULON SENSOR PROTEIN PHOR"/>
    <property type="match status" value="1"/>
</dbReference>
<dbReference type="Gene3D" id="3.30.565.10">
    <property type="entry name" value="Histidine kinase-like ATPase, C-terminal domain"/>
    <property type="match status" value="1"/>
</dbReference>
<dbReference type="CDD" id="cd00130">
    <property type="entry name" value="PAS"/>
    <property type="match status" value="1"/>
</dbReference>
<dbReference type="GO" id="GO:0000155">
    <property type="term" value="F:phosphorelay sensor kinase activity"/>
    <property type="evidence" value="ECO:0007669"/>
    <property type="project" value="InterPro"/>
</dbReference>
<evidence type="ECO:0000256" key="1">
    <source>
        <dbReference type="ARBA" id="ARBA00000085"/>
    </source>
</evidence>
<keyword evidence="11" id="KW-0472">Membrane</keyword>
<dbReference type="GO" id="GO:0004721">
    <property type="term" value="F:phosphoprotein phosphatase activity"/>
    <property type="evidence" value="ECO:0007669"/>
    <property type="project" value="TreeGrafter"/>
</dbReference>
<keyword evidence="4" id="KW-1003">Cell membrane</keyword>
<keyword evidence="7" id="KW-0547">Nucleotide-binding</keyword>
<keyword evidence="10" id="KW-0902">Two-component regulatory system</keyword>
<dbReference type="InterPro" id="IPR000014">
    <property type="entry name" value="PAS"/>
</dbReference>
<organism evidence="15 16">
    <name type="scientific">Stackebrandtia albiflava</name>
    <dbReference type="NCBI Taxonomy" id="406432"/>
    <lineage>
        <taxon>Bacteria</taxon>
        <taxon>Bacillati</taxon>
        <taxon>Actinomycetota</taxon>
        <taxon>Actinomycetes</taxon>
        <taxon>Glycomycetales</taxon>
        <taxon>Glycomycetaceae</taxon>
        <taxon>Stackebrandtia</taxon>
    </lineage>
</organism>
<dbReference type="PRINTS" id="PR00344">
    <property type="entry name" value="BCTRLSENSOR"/>
</dbReference>